<comment type="function">
    <text evidence="4">Uses inorganic polyphosphate (polyP) as a donor to convert GDP to GTP or ADP to ATP.</text>
</comment>
<dbReference type="EMBL" id="AP024702">
    <property type="protein sequence ID" value="BCX46800.1"/>
    <property type="molecule type" value="Genomic_DNA"/>
</dbReference>
<proteinExistence type="inferred from homology"/>
<organism evidence="7 8">
    <name type="scientific">Haloferula helveola</name>
    <dbReference type="NCBI Taxonomy" id="490095"/>
    <lineage>
        <taxon>Bacteria</taxon>
        <taxon>Pseudomonadati</taxon>
        <taxon>Verrucomicrobiota</taxon>
        <taxon>Verrucomicrobiia</taxon>
        <taxon>Verrucomicrobiales</taxon>
        <taxon>Verrucomicrobiaceae</taxon>
        <taxon>Haloferula</taxon>
    </lineage>
</organism>
<name>A0ABM7R7M2_9BACT</name>
<dbReference type="Gene3D" id="3.40.50.300">
    <property type="entry name" value="P-loop containing nucleotide triphosphate hydrolases"/>
    <property type="match status" value="1"/>
</dbReference>
<comment type="subunit">
    <text evidence="4">Homotetramer.</text>
</comment>
<comment type="similarity">
    <text evidence="1 4">Belongs to the polyphosphate kinase 2 (PPK2) family. Class I subfamily.</text>
</comment>
<dbReference type="Proteomes" id="UP001374893">
    <property type="component" value="Chromosome"/>
</dbReference>
<evidence type="ECO:0000256" key="3">
    <source>
        <dbReference type="ARBA" id="ARBA00022777"/>
    </source>
</evidence>
<evidence type="ECO:0000256" key="2">
    <source>
        <dbReference type="ARBA" id="ARBA00022679"/>
    </source>
</evidence>
<dbReference type="PANTHER" id="PTHR34383:SF1">
    <property type="entry name" value="ADP-POLYPHOSPHATE PHOSPHOTRANSFERASE"/>
    <property type="match status" value="1"/>
</dbReference>
<gene>
    <name evidence="7" type="ORF">HAHE_07080</name>
</gene>
<feature type="compositionally biased region" description="Polar residues" evidence="5">
    <location>
        <begin position="1"/>
        <end position="14"/>
    </location>
</feature>
<dbReference type="InterPro" id="IPR022486">
    <property type="entry name" value="PPK2_PA0141"/>
</dbReference>
<keyword evidence="8" id="KW-1185">Reference proteome</keyword>
<sequence>MKSRNSLPADNPDSSPVPGSVTGNPAGVHPKAETLRILHEDGSYPYAEPLATHDYEHTKKQLQAELMKVQDWVRESGQRIVVVFEGRDAAGKGGTIKRFMEHLNPRLARVVALEKPTDNERGQWYFQRYVRRLPTRGEMIFFDRSWYNRAGVERVMGFCDESEYTEFLEHCPRLERMLTDSGITLFKYWFSVSPIEQVRRFKARESDPLKQWKLSPIDRAALTKWEEYTEAKLAMFRHTDTPHAPWVVIKSDDKKRARINCLRHFLHSLDYPNKDPELACEPDDRIVIPAADYYGSS</sequence>
<accession>A0ABM7R7M2</accession>
<evidence type="ECO:0000256" key="5">
    <source>
        <dbReference type="SAM" id="MobiDB-lite"/>
    </source>
</evidence>
<dbReference type="InterPro" id="IPR027417">
    <property type="entry name" value="P-loop_NTPase"/>
</dbReference>
<dbReference type="InterPro" id="IPR022488">
    <property type="entry name" value="PPK2-related"/>
</dbReference>
<evidence type="ECO:0000259" key="6">
    <source>
        <dbReference type="Pfam" id="PF03976"/>
    </source>
</evidence>
<dbReference type="SUPFAM" id="SSF52540">
    <property type="entry name" value="P-loop containing nucleoside triphosphate hydrolases"/>
    <property type="match status" value="1"/>
</dbReference>
<evidence type="ECO:0000256" key="1">
    <source>
        <dbReference type="ARBA" id="ARBA00009924"/>
    </source>
</evidence>
<evidence type="ECO:0000256" key="4">
    <source>
        <dbReference type="RuleBase" id="RU369062"/>
    </source>
</evidence>
<feature type="region of interest" description="Disordered" evidence="5">
    <location>
        <begin position="1"/>
        <end position="28"/>
    </location>
</feature>
<dbReference type="RefSeq" id="WP_338688685.1">
    <property type="nucleotide sequence ID" value="NZ_AP024702.1"/>
</dbReference>
<dbReference type="NCBIfam" id="TIGR03707">
    <property type="entry name" value="PPK2_P_aer"/>
    <property type="match status" value="1"/>
</dbReference>
<evidence type="ECO:0000313" key="7">
    <source>
        <dbReference type="EMBL" id="BCX46800.1"/>
    </source>
</evidence>
<dbReference type="GO" id="GO:0016301">
    <property type="term" value="F:kinase activity"/>
    <property type="evidence" value="ECO:0007669"/>
    <property type="project" value="UniProtKB-KW"/>
</dbReference>
<dbReference type="PANTHER" id="PTHR34383">
    <property type="entry name" value="POLYPHOSPHATE:AMP PHOSPHOTRANSFERASE-RELATED"/>
    <property type="match status" value="1"/>
</dbReference>
<dbReference type="Pfam" id="PF03976">
    <property type="entry name" value="PPK2"/>
    <property type="match status" value="1"/>
</dbReference>
<keyword evidence="2 4" id="KW-0808">Transferase</keyword>
<feature type="domain" description="Polyphosphate kinase-2-related" evidence="6">
    <location>
        <begin position="52"/>
        <end position="275"/>
    </location>
</feature>
<evidence type="ECO:0000313" key="8">
    <source>
        <dbReference type="Proteomes" id="UP001374893"/>
    </source>
</evidence>
<reference evidence="7 8" key="1">
    <citation type="submission" date="2021-06" db="EMBL/GenBank/DDBJ databases">
        <title>Complete genome of Haloferula helveola possessing various polysaccharide degrading enzymes.</title>
        <authorList>
            <person name="Takami H."/>
            <person name="Huang C."/>
            <person name="Hamasaki K."/>
        </authorList>
    </citation>
    <scope>NUCLEOTIDE SEQUENCE [LARGE SCALE GENOMIC DNA]</scope>
    <source>
        <strain evidence="7 8">CN-1</strain>
    </source>
</reference>
<keyword evidence="3 4" id="KW-0418">Kinase</keyword>
<protein>
    <recommendedName>
        <fullName evidence="4">ADP/GDP-polyphosphate phosphotransferase</fullName>
        <ecNumber evidence="4">2.7.4.-</ecNumber>
    </recommendedName>
    <alternativeName>
        <fullName evidence="4">Polyphosphate kinase PPK2</fullName>
    </alternativeName>
</protein>
<dbReference type="EC" id="2.7.4.-" evidence="4"/>